<dbReference type="HOGENOM" id="CLU_006770_1_0_1"/>
<evidence type="ECO:0000256" key="3">
    <source>
        <dbReference type="ARBA" id="ARBA00022801"/>
    </source>
</evidence>
<comment type="similarity">
    <text evidence="1">Belongs to the peptidase C2 family. PalB/RIM13 subfamily.</text>
</comment>
<dbReference type="InterPro" id="IPR051297">
    <property type="entry name" value="PalB/RIM13"/>
</dbReference>
<dbReference type="InterPro" id="IPR001300">
    <property type="entry name" value="Peptidase_C2_calpain_cat"/>
</dbReference>
<protein>
    <recommendedName>
        <fullName evidence="6">Calpain catalytic domain-containing protein</fullName>
    </recommendedName>
</protein>
<dbReference type="GO" id="GO:0006508">
    <property type="term" value="P:proteolysis"/>
    <property type="evidence" value="ECO:0007669"/>
    <property type="project" value="UniProtKB-KW"/>
</dbReference>
<dbReference type="SUPFAM" id="SSF49758">
    <property type="entry name" value="Calpain large subunit, middle domain (domain III)"/>
    <property type="match status" value="2"/>
</dbReference>
<dbReference type="STRING" id="1531966.A0A0A1SLZ8"/>
<keyword evidence="8" id="KW-1185">Reference proteome</keyword>
<dbReference type="EMBL" id="CDHN01000001">
    <property type="protein sequence ID" value="CEJ81338.1"/>
    <property type="molecule type" value="Genomic_DNA"/>
</dbReference>
<dbReference type="PANTHER" id="PTHR46143">
    <property type="entry name" value="CALPAIN-7"/>
    <property type="match status" value="1"/>
</dbReference>
<dbReference type="Pfam" id="PF25435">
    <property type="entry name" value="PalB_C"/>
    <property type="match status" value="1"/>
</dbReference>
<dbReference type="SUPFAM" id="SSF54001">
    <property type="entry name" value="Cysteine proteinases"/>
    <property type="match status" value="1"/>
</dbReference>
<dbReference type="Gene3D" id="2.60.120.380">
    <property type="match status" value="1"/>
</dbReference>
<evidence type="ECO:0000259" key="6">
    <source>
        <dbReference type="PROSITE" id="PS50203"/>
    </source>
</evidence>
<gene>
    <name evidence="7" type="ORF">VHEMI01471</name>
</gene>
<keyword evidence="2 5" id="KW-0645">Protease</keyword>
<dbReference type="AlphaFoldDB" id="A0A0A1SLZ8"/>
<evidence type="ECO:0000256" key="1">
    <source>
        <dbReference type="ARBA" id="ARBA00010193"/>
    </source>
</evidence>
<evidence type="ECO:0000256" key="2">
    <source>
        <dbReference type="ARBA" id="ARBA00022670"/>
    </source>
</evidence>
<dbReference type="Gene3D" id="3.90.70.10">
    <property type="entry name" value="Cysteine proteinases"/>
    <property type="match status" value="1"/>
</dbReference>
<dbReference type="InterPro" id="IPR036213">
    <property type="entry name" value="Calpain_III_sf"/>
</dbReference>
<name>A0A0A1SLZ8_9HYPO</name>
<dbReference type="PANTHER" id="PTHR46143:SF1">
    <property type="entry name" value="CALPAIN-7"/>
    <property type="match status" value="1"/>
</dbReference>
<organism evidence="7 8">
    <name type="scientific">[Torrubiella] hemipterigena</name>
    <dbReference type="NCBI Taxonomy" id="1531966"/>
    <lineage>
        <taxon>Eukaryota</taxon>
        <taxon>Fungi</taxon>
        <taxon>Dikarya</taxon>
        <taxon>Ascomycota</taxon>
        <taxon>Pezizomycotina</taxon>
        <taxon>Sordariomycetes</taxon>
        <taxon>Hypocreomycetidae</taxon>
        <taxon>Hypocreales</taxon>
        <taxon>Clavicipitaceae</taxon>
        <taxon>Clavicipitaceae incertae sedis</taxon>
        <taxon>'Torrubiella' clade</taxon>
    </lineage>
</organism>
<dbReference type="Proteomes" id="UP000039046">
    <property type="component" value="Unassembled WGS sequence"/>
</dbReference>
<proteinExistence type="inferred from homology"/>
<evidence type="ECO:0000256" key="4">
    <source>
        <dbReference type="ARBA" id="ARBA00022807"/>
    </source>
</evidence>
<dbReference type="InterPro" id="IPR022683">
    <property type="entry name" value="Calpain_III"/>
</dbReference>
<accession>A0A0A1SLZ8</accession>
<dbReference type="PROSITE" id="PS50203">
    <property type="entry name" value="CALPAIN_CAT"/>
    <property type="match status" value="1"/>
</dbReference>
<evidence type="ECO:0000313" key="8">
    <source>
        <dbReference type="Proteomes" id="UP000039046"/>
    </source>
</evidence>
<dbReference type="SMART" id="SM00230">
    <property type="entry name" value="CysPc"/>
    <property type="match status" value="1"/>
</dbReference>
<evidence type="ECO:0000313" key="7">
    <source>
        <dbReference type="EMBL" id="CEJ81338.1"/>
    </source>
</evidence>
<feature type="active site" evidence="5">
    <location>
        <position position="163"/>
    </location>
</feature>
<dbReference type="Pfam" id="PF00648">
    <property type="entry name" value="Peptidase_C2"/>
    <property type="match status" value="1"/>
</dbReference>
<keyword evidence="3 5" id="KW-0378">Hydrolase</keyword>
<keyword evidence="4 5" id="KW-0788">Thiol protease</keyword>
<dbReference type="InterPro" id="IPR038765">
    <property type="entry name" value="Papain-like_cys_pep_sf"/>
</dbReference>
<reference evidence="7 8" key="1">
    <citation type="journal article" date="2015" name="Genome Announc.">
        <title>Draft Genome Sequence and Gene Annotation of the Entomopathogenic Fungus Verticillium hemipterigenum.</title>
        <authorList>
            <person name="Horn F."/>
            <person name="Habel A."/>
            <person name="Scharf D.H."/>
            <person name="Dworschak J."/>
            <person name="Brakhage A.A."/>
            <person name="Guthke R."/>
            <person name="Hertweck C."/>
            <person name="Linde J."/>
        </authorList>
    </citation>
    <scope>NUCLEOTIDE SEQUENCE [LARGE SCALE GENOMIC DNA]</scope>
</reference>
<feature type="domain" description="Calpain catalytic" evidence="6">
    <location>
        <begin position="94"/>
        <end position="410"/>
    </location>
</feature>
<feature type="active site" evidence="5">
    <location>
        <position position="350"/>
    </location>
</feature>
<dbReference type="OrthoDB" id="167576at2759"/>
<evidence type="ECO:0000256" key="5">
    <source>
        <dbReference type="PROSITE-ProRule" id="PRU00239"/>
    </source>
</evidence>
<dbReference type="SMART" id="SM00720">
    <property type="entry name" value="calpain_III"/>
    <property type="match status" value="1"/>
</dbReference>
<feature type="active site" evidence="5">
    <location>
        <position position="330"/>
    </location>
</feature>
<sequence>MEKNAQAEEALIAKAIGAAALRHAIRAAELYMQAAGTASTKSEATRLRHKCQSLIALAEKLKAQNNATLSSGYPDILTKSSKLHGNVFPAWTSSPLDQEFQIPPGGNLFTDDAPFALSPSQAENFASWSRPQELFAEETEIDDESVMIATRDCNFVQDITTDCSVVASLCAALEVLVGKHAVLSSIFHPFDRIHGRPRVSRSGKYVMKMNFNGCSRRVVIDDRLPASKTDRTLFVVDRRNPTLVWPALLEKAYLKVRGGYDFPGSNSGTDLWVLTGWIPEQIFLQREDFDLNETWIRIKRAYDVQDVVITLGTGRVSAEEEEVMGLVGEHDYAVLELDTTGDTRRLLIKNPWCNGPIWTGAGWATPQQSPAPSLSLADDGHESPASAGTLWVALEDVAQHFESMYLNWNPSLFPNRTDLHFRWEKPASHAASSLIENKQFSVTPAQAGPVWILISRHFVDAELDIMRKQAGSMAAVSQQLGYMSILVFKNKGKRVQVSGDEIYCGPYVDSPQTLARLDADANTSYTVVLDQQELPLPSYSFTLSVFSHNSVSLTEANEEMSHFAEQGGSWTRRTAGGNSSCPTYFINPQYKLTIDKASPISILIASDTRDIHVHVDLVWAFGRRAVSVRAKDVATSSGEYRKGCAVASLSILQPGSYTLICSTFEPGQIANFAVRASSTTSVSLEPVPADAAGRLRKTLNLLKLAEHEERYRVPISAAWLTRSYVCARHVLPKNAEYGSRSAPSLMIRLSIVHGWGSQQVLLAESGEGEFQETSTVIRTPEFDIEPSRVEREGMWLILETIGMRHSITAIESDVFSDSSVEAGEWEIW</sequence>
<dbReference type="GO" id="GO:0004198">
    <property type="term" value="F:calcium-dependent cysteine-type endopeptidase activity"/>
    <property type="evidence" value="ECO:0007669"/>
    <property type="project" value="InterPro"/>
</dbReference>